<evidence type="ECO:0000256" key="7">
    <source>
        <dbReference type="SAM" id="MobiDB-lite"/>
    </source>
</evidence>
<dbReference type="Proteomes" id="UP001500908">
    <property type="component" value="Unassembled WGS sequence"/>
</dbReference>
<evidence type="ECO:0000313" key="10">
    <source>
        <dbReference type="EMBL" id="GAA3766083.1"/>
    </source>
</evidence>
<protein>
    <recommendedName>
        <fullName evidence="9">VTT domain-containing protein</fullName>
    </recommendedName>
</protein>
<gene>
    <name evidence="10" type="ORF">GCM10022402_49130</name>
</gene>
<keyword evidence="5 8" id="KW-1133">Transmembrane helix</keyword>
<dbReference type="InterPro" id="IPR032816">
    <property type="entry name" value="VTT_dom"/>
</dbReference>
<feature type="transmembrane region" description="Helical" evidence="8">
    <location>
        <begin position="132"/>
        <end position="150"/>
    </location>
</feature>
<dbReference type="RefSeq" id="WP_344977289.1">
    <property type="nucleotide sequence ID" value="NZ_BAABDD010000050.1"/>
</dbReference>
<evidence type="ECO:0000256" key="6">
    <source>
        <dbReference type="ARBA" id="ARBA00023136"/>
    </source>
</evidence>
<feature type="region of interest" description="Disordered" evidence="7">
    <location>
        <begin position="156"/>
        <end position="176"/>
    </location>
</feature>
<feature type="transmembrane region" description="Helical" evidence="8">
    <location>
        <begin position="97"/>
        <end position="126"/>
    </location>
</feature>
<keyword evidence="4 8" id="KW-0812">Transmembrane</keyword>
<accession>A0ABP7GJC9</accession>
<comment type="similarity">
    <text evidence="2">Belongs to the DedA family.</text>
</comment>
<comment type="subcellular location">
    <subcellularLocation>
        <location evidence="1">Cell membrane</location>
        <topology evidence="1">Multi-pass membrane protein</topology>
    </subcellularLocation>
</comment>
<organism evidence="10 11">
    <name type="scientific">Salinactinospora qingdaonensis</name>
    <dbReference type="NCBI Taxonomy" id="702744"/>
    <lineage>
        <taxon>Bacteria</taxon>
        <taxon>Bacillati</taxon>
        <taxon>Actinomycetota</taxon>
        <taxon>Actinomycetes</taxon>
        <taxon>Streptosporangiales</taxon>
        <taxon>Nocardiopsidaceae</taxon>
        <taxon>Salinactinospora</taxon>
    </lineage>
</organism>
<comment type="caution">
    <text evidence="10">The sequence shown here is derived from an EMBL/GenBank/DDBJ whole genome shotgun (WGS) entry which is preliminary data.</text>
</comment>
<keyword evidence="11" id="KW-1185">Reference proteome</keyword>
<evidence type="ECO:0000256" key="1">
    <source>
        <dbReference type="ARBA" id="ARBA00004651"/>
    </source>
</evidence>
<feature type="domain" description="VTT" evidence="9">
    <location>
        <begin position="13"/>
        <end position="116"/>
    </location>
</feature>
<evidence type="ECO:0000256" key="5">
    <source>
        <dbReference type="ARBA" id="ARBA00022989"/>
    </source>
</evidence>
<evidence type="ECO:0000256" key="2">
    <source>
        <dbReference type="ARBA" id="ARBA00010792"/>
    </source>
</evidence>
<evidence type="ECO:0000256" key="3">
    <source>
        <dbReference type="ARBA" id="ARBA00022475"/>
    </source>
</evidence>
<evidence type="ECO:0000259" key="9">
    <source>
        <dbReference type="Pfam" id="PF09335"/>
    </source>
</evidence>
<keyword evidence="3" id="KW-1003">Cell membrane</keyword>
<reference evidence="11" key="1">
    <citation type="journal article" date="2019" name="Int. J. Syst. Evol. Microbiol.">
        <title>The Global Catalogue of Microorganisms (GCM) 10K type strain sequencing project: providing services to taxonomists for standard genome sequencing and annotation.</title>
        <authorList>
            <consortium name="The Broad Institute Genomics Platform"/>
            <consortium name="The Broad Institute Genome Sequencing Center for Infectious Disease"/>
            <person name="Wu L."/>
            <person name="Ma J."/>
        </authorList>
    </citation>
    <scope>NUCLEOTIDE SEQUENCE [LARGE SCALE GENOMIC DNA]</scope>
    <source>
        <strain evidence="11">JCM 17137</strain>
    </source>
</reference>
<evidence type="ECO:0000313" key="11">
    <source>
        <dbReference type="Proteomes" id="UP001500908"/>
    </source>
</evidence>
<dbReference type="PANTHER" id="PTHR42709:SF6">
    <property type="entry name" value="UNDECAPRENYL PHOSPHATE TRANSPORTER A"/>
    <property type="match status" value="1"/>
</dbReference>
<dbReference type="Pfam" id="PF09335">
    <property type="entry name" value="VTT_dom"/>
    <property type="match status" value="1"/>
</dbReference>
<evidence type="ECO:0000256" key="8">
    <source>
        <dbReference type="SAM" id="Phobius"/>
    </source>
</evidence>
<sequence>MGSSYGFLEGLPFWGVYLSLFCIVFARTQLIYWAGRGIGAGVHRSRIAARLGDRLTRAERLINRFGAPAVTLSFATVGLQTAVNLAAGVMRMGYIRYLVALFFGSLIWATLYSLGGVAAITAWWSLFLSSPLLAVAVAVLLGAAVILLVWRRRSARGAEPGDDNDDSERSQQPLGT</sequence>
<feature type="transmembrane region" description="Helical" evidence="8">
    <location>
        <begin position="12"/>
        <end position="34"/>
    </location>
</feature>
<dbReference type="InterPro" id="IPR051311">
    <property type="entry name" value="DedA_domain"/>
</dbReference>
<name>A0ABP7GJC9_9ACTN</name>
<evidence type="ECO:0000256" key="4">
    <source>
        <dbReference type="ARBA" id="ARBA00022692"/>
    </source>
</evidence>
<keyword evidence="6 8" id="KW-0472">Membrane</keyword>
<proteinExistence type="inferred from homology"/>
<dbReference type="EMBL" id="BAABDD010000050">
    <property type="protein sequence ID" value="GAA3766083.1"/>
    <property type="molecule type" value="Genomic_DNA"/>
</dbReference>
<dbReference type="PANTHER" id="PTHR42709">
    <property type="entry name" value="ALKALINE PHOSPHATASE LIKE PROTEIN"/>
    <property type="match status" value="1"/>
</dbReference>